<reference evidence="2" key="1">
    <citation type="submission" date="2016-10" db="EMBL/GenBank/DDBJ databases">
        <authorList>
            <person name="Varghese N."/>
            <person name="Submissions S."/>
        </authorList>
    </citation>
    <scope>NUCLEOTIDE SEQUENCE [LARGE SCALE GENOMIC DNA]</scope>
    <source>
        <strain evidence="2">B4,CECT 8067,JCM 17497</strain>
    </source>
</reference>
<dbReference type="AlphaFoldDB" id="A0A1G9FXR9"/>
<dbReference type="PANTHER" id="PTHR20883">
    <property type="entry name" value="PHYTANOYL-COA DIOXYGENASE DOMAIN CONTAINING 1"/>
    <property type="match status" value="1"/>
</dbReference>
<dbReference type="InterPro" id="IPR008775">
    <property type="entry name" value="Phytyl_CoA_dOase-like"/>
</dbReference>
<gene>
    <name evidence="1" type="ORF">SAMN04515672_4337</name>
</gene>
<accession>A0A1G9FXR9</accession>
<proteinExistence type="predicted"/>
<organism evidence="1 2">
    <name type="scientific">Natronorubrum texcoconense</name>
    <dbReference type="NCBI Taxonomy" id="1095776"/>
    <lineage>
        <taxon>Archaea</taxon>
        <taxon>Methanobacteriati</taxon>
        <taxon>Methanobacteriota</taxon>
        <taxon>Stenosarchaea group</taxon>
        <taxon>Halobacteria</taxon>
        <taxon>Halobacteriales</taxon>
        <taxon>Natrialbaceae</taxon>
        <taxon>Natronorubrum</taxon>
    </lineage>
</organism>
<dbReference type="EMBL" id="FNFE01000008">
    <property type="protein sequence ID" value="SDK93251.1"/>
    <property type="molecule type" value="Genomic_DNA"/>
</dbReference>
<name>A0A1G9FXR9_9EURY</name>
<protein>
    <submittedName>
        <fullName evidence="1">Ectoine hydroxylase-related dioxygenase, phytanoyl-CoA dioxygenase (PhyH) family</fullName>
    </submittedName>
</protein>
<evidence type="ECO:0000313" key="2">
    <source>
        <dbReference type="Proteomes" id="UP000198882"/>
    </source>
</evidence>
<evidence type="ECO:0000313" key="1">
    <source>
        <dbReference type="EMBL" id="SDK93251.1"/>
    </source>
</evidence>
<dbReference type="SUPFAM" id="SSF51197">
    <property type="entry name" value="Clavaminate synthase-like"/>
    <property type="match status" value="1"/>
</dbReference>
<dbReference type="PANTHER" id="PTHR20883:SF46">
    <property type="entry name" value="PHYTANOYL-COA HYDROXYLASE"/>
    <property type="match status" value="1"/>
</dbReference>
<dbReference type="Pfam" id="PF05721">
    <property type="entry name" value="PhyH"/>
    <property type="match status" value="1"/>
</dbReference>
<dbReference type="Gene3D" id="2.60.120.620">
    <property type="entry name" value="q2cbj1_9rhob like domain"/>
    <property type="match status" value="1"/>
</dbReference>
<keyword evidence="1" id="KW-0223">Dioxygenase</keyword>
<keyword evidence="1" id="KW-0560">Oxidoreductase</keyword>
<dbReference type="GO" id="GO:0051213">
    <property type="term" value="F:dioxygenase activity"/>
    <property type="evidence" value="ECO:0007669"/>
    <property type="project" value="UniProtKB-KW"/>
</dbReference>
<dbReference type="STRING" id="1095776.SAMN04515672_4337"/>
<sequence>MVFINMEMIHTRVSERVGQQEQYQLTDEEIDRYNENGYLKLESVFDESELEALRAENDTLIQNADTGTDHGSAPIKTSDHLFKSGVWARAIQDPRITVPMTQLIGPNVELDHTTGRKWMPAETAEIEQHDLHQDRVFYSHSAETFINAIVYLDDFPEDEGGMRFIPGSHLDGDLEHVDGEKGPQLPETSHSFDETIGVPANAGDVILFHINVVHGTQVARQSDPGTITWVIYNDPAYGSEQAGVMVAGSRP</sequence>
<keyword evidence="2" id="KW-1185">Reference proteome</keyword>
<dbReference type="Proteomes" id="UP000198882">
    <property type="component" value="Unassembled WGS sequence"/>
</dbReference>